<feature type="domain" description="Dynamin N-terminal" evidence="3">
    <location>
        <begin position="27"/>
        <end position="264"/>
    </location>
</feature>
<keyword evidence="5" id="KW-1185">Reference proteome</keyword>
<feature type="compositionally biased region" description="Basic and acidic residues" evidence="2">
    <location>
        <begin position="402"/>
        <end position="414"/>
    </location>
</feature>
<feature type="region of interest" description="Disordered" evidence="2">
    <location>
        <begin position="360"/>
        <end position="414"/>
    </location>
</feature>
<evidence type="ECO:0000256" key="1">
    <source>
        <dbReference type="SAM" id="Coils"/>
    </source>
</evidence>
<keyword evidence="1" id="KW-0175">Coiled coil</keyword>
<protein>
    <recommendedName>
        <fullName evidence="3">Dynamin N-terminal domain-containing protein</fullName>
    </recommendedName>
</protein>
<name>A0A8H6NES2_9PEZI</name>
<dbReference type="EMBL" id="WIGO01000097">
    <property type="protein sequence ID" value="KAF6830193.1"/>
    <property type="molecule type" value="Genomic_DNA"/>
</dbReference>
<dbReference type="Proteomes" id="UP000654918">
    <property type="component" value="Unassembled WGS sequence"/>
</dbReference>
<dbReference type="SUPFAM" id="SSF52540">
    <property type="entry name" value="P-loop containing nucleoside triphosphate hydrolases"/>
    <property type="match status" value="1"/>
</dbReference>
<accession>A0A8H6NES2</accession>
<feature type="compositionally biased region" description="Acidic residues" evidence="2">
    <location>
        <begin position="387"/>
        <end position="401"/>
    </location>
</feature>
<dbReference type="Pfam" id="PF00350">
    <property type="entry name" value="Dynamin_N"/>
    <property type="match status" value="1"/>
</dbReference>
<dbReference type="Gene3D" id="3.40.50.300">
    <property type="entry name" value="P-loop containing nucleotide triphosphate hydrolases"/>
    <property type="match status" value="1"/>
</dbReference>
<reference evidence="4" key="1">
    <citation type="journal article" date="2020" name="Phytopathology">
        <title>Genome Sequence Resources of Colletotrichum truncatum, C. plurivorum, C. musicola, and C. sojae: Four Species Pathogenic to Soybean (Glycine max).</title>
        <authorList>
            <person name="Rogerio F."/>
            <person name="Boufleur T.R."/>
            <person name="Ciampi-Guillardi M."/>
            <person name="Sukno S.A."/>
            <person name="Thon M.R."/>
            <person name="Massola Junior N.S."/>
            <person name="Baroncelli R."/>
        </authorList>
    </citation>
    <scope>NUCLEOTIDE SEQUENCE</scope>
    <source>
        <strain evidence="4">LFN00145</strain>
    </source>
</reference>
<dbReference type="InterPro" id="IPR027417">
    <property type="entry name" value="P-loop_NTPase"/>
</dbReference>
<evidence type="ECO:0000313" key="4">
    <source>
        <dbReference type="EMBL" id="KAF6830193.1"/>
    </source>
</evidence>
<evidence type="ECO:0000313" key="5">
    <source>
        <dbReference type="Proteomes" id="UP000654918"/>
    </source>
</evidence>
<proteinExistence type="predicted"/>
<feature type="coiled-coil region" evidence="1">
    <location>
        <begin position="416"/>
        <end position="464"/>
    </location>
</feature>
<dbReference type="PANTHER" id="PTHR36681">
    <property type="entry name" value="NUCLEAR GTPASE, GERMINAL CENTER-ASSOCIATED, TANDEM DUPLICATE 3"/>
    <property type="match status" value="1"/>
</dbReference>
<dbReference type="InterPro" id="IPR045063">
    <property type="entry name" value="Dynamin_N"/>
</dbReference>
<gene>
    <name evidence="4" type="ORF">CPLU01_07487</name>
</gene>
<dbReference type="PANTHER" id="PTHR36681:SF3">
    <property type="entry name" value="NUCLEAR GTPASE, GERMINAL CENTER-ASSOCIATED, TANDEM DUPLICATE 3"/>
    <property type="match status" value="1"/>
</dbReference>
<sequence length="964" mass="109140">MPNNRAAKYGESIRKVQAEAQLPRFVIGVLGDTGSGKFLLINAVLDEDRVVPTNCMRACTAVITEILWNSSDDAAKKYRAEIHFMTQAEWTSELMQLHRDILDADGKISRDTRHLDSDAGTAYAILRAVYPHMSDEELEATHPTALASHPTVRQIMGKPFLVEKKTCNALYSEIQSFVDSEDNNNSSDKIAYWPLIKVVRVFLKSEVLSTGVVLVDLPGGRDSNAARAAVAAKYIKECTRLWVVADINRAVDDKTAQTLIGHNFKQQLKYDDSYSSITFICTKADHITLDEAAETLGITDDISKMFQLWTNLKPQIDAGKKDLRKLESRKSAIKTQSQLVDTDIGNWQGICEQAASGERAFRPFESPQKRKPQAADAARKKLRTDDSSDTEDNTSDESDMDPESKGTDDHREPVTVEEAQARLAELKETRKSLKDEKKDITRQIREQKATIAALTKQRSEVNSERYRKCIQGRNDYSREEIQKDFAFGLKELDDELLAEQENGQGQQQQQQQSETNYEEIRKSLPVFCISSRGYQQLRGRMKKISASSASPLLEDTQVPGLRKHTLELAASVQDSCLRRHIETVDRLLRGIDLFLSGDDALLKMSEAERKDECKHLEKALGKLGKVGQCRGLQNNCLLAWQTLSDEVKCCIDDCKKAVQNVLKRLPRAARKASAEALETAQSWRLPRDEGGLRYPTYKATCRRRPRHRDVTRLDDYDQLLTEVVELLKPLKIVTAKYWDQAFNKELPEFLDEMTASFKKLIAAFHQMMGGRRFLSENSDAVRHVLAKHIAALDKTLVHISNLYKSLAKDEQRGANRLFNPAIEDYLRDTYNQCAQVGGMGAFQVLKQLMEAKVQDEKDEMFQNATTDVENAVNQMLLLLENMIRRNMNQIVTTMEQDYTGLIGTAATEADKRDRKILQPILDEFYKKLVFALNAETEADFVQDAGVAYYEDEGDGEEHSVYDDE</sequence>
<organism evidence="4 5">
    <name type="scientific">Colletotrichum plurivorum</name>
    <dbReference type="NCBI Taxonomy" id="2175906"/>
    <lineage>
        <taxon>Eukaryota</taxon>
        <taxon>Fungi</taxon>
        <taxon>Dikarya</taxon>
        <taxon>Ascomycota</taxon>
        <taxon>Pezizomycotina</taxon>
        <taxon>Sordariomycetes</taxon>
        <taxon>Hypocreomycetidae</taxon>
        <taxon>Glomerellales</taxon>
        <taxon>Glomerellaceae</taxon>
        <taxon>Colletotrichum</taxon>
        <taxon>Colletotrichum orchidearum species complex</taxon>
    </lineage>
</organism>
<feature type="compositionally biased region" description="Basic and acidic residues" evidence="2">
    <location>
        <begin position="377"/>
        <end position="386"/>
    </location>
</feature>
<dbReference type="AlphaFoldDB" id="A0A8H6NES2"/>
<evidence type="ECO:0000256" key="2">
    <source>
        <dbReference type="SAM" id="MobiDB-lite"/>
    </source>
</evidence>
<evidence type="ECO:0000259" key="3">
    <source>
        <dbReference type="Pfam" id="PF00350"/>
    </source>
</evidence>
<comment type="caution">
    <text evidence="4">The sequence shown here is derived from an EMBL/GenBank/DDBJ whole genome shotgun (WGS) entry which is preliminary data.</text>
</comment>